<dbReference type="Gene3D" id="2.60.40.3140">
    <property type="match status" value="1"/>
</dbReference>
<organism evidence="3 4">
    <name type="scientific">Parapedobacter pyrenivorans</name>
    <dbReference type="NCBI Taxonomy" id="1305674"/>
    <lineage>
        <taxon>Bacteria</taxon>
        <taxon>Pseudomonadati</taxon>
        <taxon>Bacteroidota</taxon>
        <taxon>Sphingobacteriia</taxon>
        <taxon>Sphingobacteriales</taxon>
        <taxon>Sphingobacteriaceae</taxon>
        <taxon>Parapedobacter</taxon>
    </lineage>
</organism>
<name>A0A917HUL2_9SPHI</name>
<dbReference type="AlphaFoldDB" id="A0A917HUL2"/>
<dbReference type="Proteomes" id="UP000660862">
    <property type="component" value="Unassembled WGS sequence"/>
</dbReference>
<reference evidence="3" key="2">
    <citation type="submission" date="2020-09" db="EMBL/GenBank/DDBJ databases">
        <authorList>
            <person name="Sun Q."/>
            <person name="Zhou Y."/>
        </authorList>
    </citation>
    <scope>NUCLEOTIDE SEQUENCE</scope>
    <source>
        <strain evidence="3">CGMCC 1.12195</strain>
    </source>
</reference>
<proteinExistence type="predicted"/>
<dbReference type="InterPro" id="IPR024618">
    <property type="entry name" value="DUF3857"/>
</dbReference>
<evidence type="ECO:0000313" key="3">
    <source>
        <dbReference type="EMBL" id="GGG90848.1"/>
    </source>
</evidence>
<dbReference type="Gene3D" id="2.60.120.1130">
    <property type="match status" value="1"/>
</dbReference>
<feature type="chain" id="PRO_5036688295" description="DUF3857 domain-containing protein" evidence="1">
    <location>
        <begin position="20"/>
        <end position="633"/>
    </location>
</feature>
<dbReference type="SUPFAM" id="SSF54001">
    <property type="entry name" value="Cysteine proteinases"/>
    <property type="match status" value="1"/>
</dbReference>
<dbReference type="Pfam" id="PF12969">
    <property type="entry name" value="DUF3857"/>
    <property type="match status" value="1"/>
</dbReference>
<gene>
    <name evidence="3" type="ORF">GCM10007415_26840</name>
</gene>
<evidence type="ECO:0000256" key="1">
    <source>
        <dbReference type="SAM" id="SignalP"/>
    </source>
</evidence>
<dbReference type="RefSeq" id="WP_188506545.1">
    <property type="nucleotide sequence ID" value="NZ_BMER01000002.1"/>
</dbReference>
<sequence>MKTIFIGIALLAMASQVQAQSEYAVSDIPVAMKSRADAVVRGEAITVDMVTPTKVRYHVKQAITVFNRGGEDKARLVIYYDKQTVIKQMSGRVFDADGFQIGKFTQRDFKDESAVSNFSLYEDTRVKYFLPAVTAYPYTVTYEYELELKQNLIIPAWRPDAYWDVAVQHSQYTFVCKESDELRVSATNYTEEPVSGSLDGRKTMTWTVANLPAQRYEPYSPDPHTYKTTVRIAPVDFSYYKQEGHYSNWEELGKWKYQALLAGGLKLPETTVQTVRQLVQGVASDKEKAKVLYEYLQRKTRYVSVQIGIGGFKPMAASEVDRLGYGDCKGLVNYMQALLAVANVPSYYCIVEAGNAKRDIRPDFASMEQGNHIILCLPFENDTTWLECTSQRLPFGYLGSFTDDRTVWACTPTGGRLLRTPGYGADVSTQHRRVDLVLDEDGTLSGHMETVFTAGQYDNHLEIAESNGGEQVKLLKGAYDVDHIDFSGIGYQKPIGEIPALVEAFELRLPKYAPESGGQVFLTANIFNRQPTVPTVKDRRLPLYINRGYTDEDRITYTLPDGFMAVTDAWNEEIESPFGQYQTSVVQAGNQLRYYRKLVLNEGMFPAARYSEFCAFINRVHTLDNRKAVLAKQ</sequence>
<protein>
    <recommendedName>
        <fullName evidence="2">DUF3857 domain-containing protein</fullName>
    </recommendedName>
</protein>
<keyword evidence="1" id="KW-0732">Signal</keyword>
<comment type="caution">
    <text evidence="3">The sequence shown here is derived from an EMBL/GenBank/DDBJ whole genome shotgun (WGS) entry which is preliminary data.</text>
</comment>
<dbReference type="Gene3D" id="3.10.620.30">
    <property type="match status" value="1"/>
</dbReference>
<accession>A0A917HUL2</accession>
<evidence type="ECO:0000259" key="2">
    <source>
        <dbReference type="Pfam" id="PF12969"/>
    </source>
</evidence>
<reference evidence="3" key="1">
    <citation type="journal article" date="2014" name="Int. J. Syst. Evol. Microbiol.">
        <title>Complete genome sequence of Corynebacterium casei LMG S-19264T (=DSM 44701T), isolated from a smear-ripened cheese.</title>
        <authorList>
            <consortium name="US DOE Joint Genome Institute (JGI-PGF)"/>
            <person name="Walter F."/>
            <person name="Albersmeier A."/>
            <person name="Kalinowski J."/>
            <person name="Ruckert C."/>
        </authorList>
    </citation>
    <scope>NUCLEOTIDE SEQUENCE</scope>
    <source>
        <strain evidence="3">CGMCC 1.12195</strain>
    </source>
</reference>
<feature type="signal peptide" evidence="1">
    <location>
        <begin position="1"/>
        <end position="19"/>
    </location>
</feature>
<dbReference type="EMBL" id="BMER01000002">
    <property type="protein sequence ID" value="GGG90848.1"/>
    <property type="molecule type" value="Genomic_DNA"/>
</dbReference>
<keyword evidence="4" id="KW-1185">Reference proteome</keyword>
<dbReference type="InterPro" id="IPR038765">
    <property type="entry name" value="Papain-like_cys_pep_sf"/>
</dbReference>
<feature type="domain" description="DUF3857" evidence="2">
    <location>
        <begin position="55"/>
        <end position="213"/>
    </location>
</feature>
<evidence type="ECO:0000313" key="4">
    <source>
        <dbReference type="Proteomes" id="UP000660862"/>
    </source>
</evidence>